<dbReference type="Proteomes" id="UP000824469">
    <property type="component" value="Unassembled WGS sequence"/>
</dbReference>
<feature type="non-terminal residue" evidence="1">
    <location>
        <position position="1"/>
    </location>
</feature>
<name>A0AA38CPM9_TAXCH</name>
<dbReference type="AlphaFoldDB" id="A0AA38CPM9"/>
<organism evidence="1 2">
    <name type="scientific">Taxus chinensis</name>
    <name type="common">Chinese yew</name>
    <name type="synonym">Taxus wallichiana var. chinensis</name>
    <dbReference type="NCBI Taxonomy" id="29808"/>
    <lineage>
        <taxon>Eukaryota</taxon>
        <taxon>Viridiplantae</taxon>
        <taxon>Streptophyta</taxon>
        <taxon>Embryophyta</taxon>
        <taxon>Tracheophyta</taxon>
        <taxon>Spermatophyta</taxon>
        <taxon>Pinopsida</taxon>
        <taxon>Pinidae</taxon>
        <taxon>Conifers II</taxon>
        <taxon>Cupressales</taxon>
        <taxon>Taxaceae</taxon>
        <taxon>Taxus</taxon>
    </lineage>
</organism>
<proteinExistence type="predicted"/>
<feature type="non-terminal residue" evidence="1">
    <location>
        <position position="76"/>
    </location>
</feature>
<evidence type="ECO:0008006" key="3">
    <source>
        <dbReference type="Google" id="ProtNLM"/>
    </source>
</evidence>
<protein>
    <recommendedName>
        <fullName evidence="3">Integrase zinc-binding domain-containing protein</fullName>
    </recommendedName>
</protein>
<gene>
    <name evidence="1" type="ORF">KI387_044437</name>
</gene>
<accession>A0AA38CPM9</accession>
<evidence type="ECO:0000313" key="1">
    <source>
        <dbReference type="EMBL" id="KAH9303556.1"/>
    </source>
</evidence>
<comment type="caution">
    <text evidence="1">The sequence shown here is derived from an EMBL/GenBank/DDBJ whole genome shotgun (WGS) entry which is preliminary data.</text>
</comment>
<evidence type="ECO:0000313" key="2">
    <source>
        <dbReference type="Proteomes" id="UP000824469"/>
    </source>
</evidence>
<sequence>ADWVDEARLEWDQDKDTQSLIQNINQGSITSNKFEWKGNALWYKDRLYLSKDSELKHKILAELHASPVGGHSGFLK</sequence>
<reference evidence="1 2" key="1">
    <citation type="journal article" date="2021" name="Nat. Plants">
        <title>The Taxus genome provides insights into paclitaxel biosynthesis.</title>
        <authorList>
            <person name="Xiong X."/>
            <person name="Gou J."/>
            <person name="Liao Q."/>
            <person name="Li Y."/>
            <person name="Zhou Q."/>
            <person name="Bi G."/>
            <person name="Li C."/>
            <person name="Du R."/>
            <person name="Wang X."/>
            <person name="Sun T."/>
            <person name="Guo L."/>
            <person name="Liang H."/>
            <person name="Lu P."/>
            <person name="Wu Y."/>
            <person name="Zhang Z."/>
            <person name="Ro D.K."/>
            <person name="Shang Y."/>
            <person name="Huang S."/>
            <person name="Yan J."/>
        </authorList>
    </citation>
    <scope>NUCLEOTIDE SEQUENCE [LARGE SCALE GENOMIC DNA]</scope>
    <source>
        <strain evidence="1">Ta-2019</strain>
    </source>
</reference>
<keyword evidence="2" id="KW-1185">Reference proteome</keyword>
<dbReference type="EMBL" id="JAHRHJ020000009">
    <property type="protein sequence ID" value="KAH9303556.1"/>
    <property type="molecule type" value="Genomic_DNA"/>
</dbReference>